<feature type="transmembrane region" description="Helical" evidence="1">
    <location>
        <begin position="141"/>
        <end position="160"/>
    </location>
</feature>
<reference evidence="3" key="1">
    <citation type="submission" date="2022-11" db="UniProtKB">
        <authorList>
            <consortium name="WormBaseParasite"/>
        </authorList>
    </citation>
    <scope>IDENTIFICATION</scope>
</reference>
<sequence length="292" mass="33021">MNFSNSSDDLSNLGSSSAWPVDDVLIGVTYCLIAVIDLILYVPIMIVFRDADLSKKDSYIFMFHMGVSDMVQACMHFVGGILTILPVKMSDVPHQFDATCGGLLSTGWLVYLHYNSLLAINRLAHVAIPHRIEEIFSHRTMKIIVFLSYVYGGAWMGAYLSPNIKFIYQKEVYLYYYDGSKQSGVAHTIDAYIGRAQIAVMGICYAAIILLMRAMRKRMQNDSVELKQARRRELKITAQMSILFLLTFTLQMAWTIIPTVITNMTKYVYATLNACWIVINGANPIIYFSLNP</sequence>
<dbReference type="PANTHER" id="PTHR22718:SF11">
    <property type="entry name" value="7TM GPCR SERPENTINE RECEPTOR CLASS X (SRX) DOMAIN-CONTAINING PROTEIN"/>
    <property type="match status" value="1"/>
</dbReference>
<proteinExistence type="predicted"/>
<feature type="transmembrane region" description="Helical" evidence="1">
    <location>
        <begin position="24"/>
        <end position="48"/>
    </location>
</feature>
<accession>A0A914WZH3</accession>
<dbReference type="Proteomes" id="UP000887566">
    <property type="component" value="Unplaced"/>
</dbReference>
<feature type="transmembrane region" description="Helical" evidence="1">
    <location>
        <begin position="236"/>
        <end position="261"/>
    </location>
</feature>
<keyword evidence="1" id="KW-0472">Membrane</keyword>
<protein>
    <submittedName>
        <fullName evidence="3">Vomeronasal type-1 receptor</fullName>
    </submittedName>
</protein>
<feature type="transmembrane region" description="Helical" evidence="1">
    <location>
        <begin position="267"/>
        <end position="290"/>
    </location>
</feature>
<dbReference type="InterPro" id="IPR019425">
    <property type="entry name" value="7TM_GPCR_serpentine_rcpt_Srt"/>
</dbReference>
<keyword evidence="1" id="KW-0812">Transmembrane</keyword>
<feature type="transmembrane region" description="Helical" evidence="1">
    <location>
        <begin position="60"/>
        <end position="82"/>
    </location>
</feature>
<name>A0A914WZH3_9BILA</name>
<evidence type="ECO:0000313" key="2">
    <source>
        <dbReference type="Proteomes" id="UP000887566"/>
    </source>
</evidence>
<keyword evidence="1" id="KW-1133">Transmembrane helix</keyword>
<organism evidence="2 3">
    <name type="scientific">Plectus sambesii</name>
    <dbReference type="NCBI Taxonomy" id="2011161"/>
    <lineage>
        <taxon>Eukaryota</taxon>
        <taxon>Metazoa</taxon>
        <taxon>Ecdysozoa</taxon>
        <taxon>Nematoda</taxon>
        <taxon>Chromadorea</taxon>
        <taxon>Plectida</taxon>
        <taxon>Plectina</taxon>
        <taxon>Plectoidea</taxon>
        <taxon>Plectidae</taxon>
        <taxon>Plectus</taxon>
    </lineage>
</organism>
<feature type="transmembrane region" description="Helical" evidence="1">
    <location>
        <begin position="102"/>
        <end position="120"/>
    </location>
</feature>
<evidence type="ECO:0000313" key="3">
    <source>
        <dbReference type="WBParaSite" id="PSAMB.scaffold585size46484.g7139.t1"/>
    </source>
</evidence>
<dbReference type="SUPFAM" id="SSF81321">
    <property type="entry name" value="Family A G protein-coupled receptor-like"/>
    <property type="match status" value="1"/>
</dbReference>
<dbReference type="CDD" id="cd00637">
    <property type="entry name" value="7tm_classA_rhodopsin-like"/>
    <property type="match status" value="1"/>
</dbReference>
<dbReference type="Gene3D" id="1.20.1070.10">
    <property type="entry name" value="Rhodopsin 7-helix transmembrane proteins"/>
    <property type="match status" value="1"/>
</dbReference>
<evidence type="ECO:0000256" key="1">
    <source>
        <dbReference type="SAM" id="Phobius"/>
    </source>
</evidence>
<dbReference type="WBParaSite" id="PSAMB.scaffold585size46484.g7139.t1">
    <property type="protein sequence ID" value="PSAMB.scaffold585size46484.g7139.t1"/>
    <property type="gene ID" value="PSAMB.scaffold585size46484.g7139"/>
</dbReference>
<dbReference type="Pfam" id="PF10321">
    <property type="entry name" value="7TM_GPCR_Srt"/>
    <property type="match status" value="1"/>
</dbReference>
<keyword evidence="2" id="KW-1185">Reference proteome</keyword>
<feature type="transmembrane region" description="Helical" evidence="1">
    <location>
        <begin position="196"/>
        <end position="215"/>
    </location>
</feature>
<dbReference type="AlphaFoldDB" id="A0A914WZH3"/>
<dbReference type="PANTHER" id="PTHR22718">
    <property type="entry name" value="SERPENTINE RECEPTOR, CLASS X"/>
    <property type="match status" value="1"/>
</dbReference>